<sequence>MPSSTASSGGGFNTTTGSHVLDTFTIDDHISKDLTSPNEKEEAEAPGKRAPSSDGMDRRQRPQELEWNNKVDMVQQLINQTLMLSGGGGCPPLLLLPVGAGGTLSPLKSNMWPNMLPQFSSPVATVTSVSSYSPDSRGSTSPGDWTVVEVETQH</sequence>
<evidence type="ECO:0000313" key="3">
    <source>
        <dbReference type="Ensembl" id="ENSCSEP00000025721.1"/>
    </source>
</evidence>
<evidence type="ECO:0000256" key="1">
    <source>
        <dbReference type="SAM" id="MobiDB-lite"/>
    </source>
</evidence>
<evidence type="ECO:0000259" key="2">
    <source>
        <dbReference type="Pfam" id="PF15363"/>
    </source>
</evidence>
<feature type="compositionally biased region" description="Basic and acidic residues" evidence="1">
    <location>
        <begin position="55"/>
        <end position="65"/>
    </location>
</feature>
<feature type="region of interest" description="Disordered" evidence="1">
    <location>
        <begin position="1"/>
        <end position="65"/>
    </location>
</feature>
<dbReference type="Pfam" id="PF15363">
    <property type="entry name" value="BTBD8_C"/>
    <property type="match status" value="1"/>
</dbReference>
<dbReference type="STRING" id="244447.ENSCSEP00000025721"/>
<proteinExistence type="predicted"/>
<keyword evidence="4" id="KW-1185">Reference proteome</keyword>
<dbReference type="InParanoid" id="A0A3P8WJM2"/>
<feature type="compositionally biased region" description="Basic and acidic residues" evidence="1">
    <location>
        <begin position="26"/>
        <end position="47"/>
    </location>
</feature>
<dbReference type="PANTHER" id="PTHR22427">
    <property type="entry name" value="GH15728P"/>
    <property type="match status" value="1"/>
</dbReference>
<dbReference type="Proteomes" id="UP000265120">
    <property type="component" value="Chromosome 17"/>
</dbReference>
<reference evidence="3" key="2">
    <citation type="submission" date="2025-08" db="UniProtKB">
        <authorList>
            <consortium name="Ensembl"/>
        </authorList>
    </citation>
    <scope>IDENTIFICATION</scope>
</reference>
<name>A0A3P8WJM2_CYNSE</name>
<accession>A0A3P8WJM2</accession>
<dbReference type="Ensembl" id="ENSCSET00000026058.1">
    <property type="protein sequence ID" value="ENSCSEP00000025721.1"/>
    <property type="gene ID" value="ENSCSEG00000016423.1"/>
</dbReference>
<protein>
    <recommendedName>
        <fullName evidence="2">BTB/POZ domain-containing protein</fullName>
    </recommendedName>
</protein>
<dbReference type="GeneTree" id="ENSGT01110000267285"/>
<feature type="region of interest" description="Disordered" evidence="1">
    <location>
        <begin position="130"/>
        <end position="154"/>
    </location>
</feature>
<dbReference type="PANTHER" id="PTHR22427:SF8">
    <property type="entry name" value="PROLINE-RICH PROTEIN 36"/>
    <property type="match status" value="1"/>
</dbReference>
<dbReference type="AlphaFoldDB" id="A0A3P8WJM2"/>
<feature type="compositionally biased region" description="Low complexity" evidence="1">
    <location>
        <begin position="1"/>
        <end position="18"/>
    </location>
</feature>
<feature type="domain" description="BTB/POZ" evidence="2">
    <location>
        <begin position="112"/>
        <end position="154"/>
    </location>
</feature>
<organism evidence="3 4">
    <name type="scientific">Cynoglossus semilaevis</name>
    <name type="common">Tongue sole</name>
    <dbReference type="NCBI Taxonomy" id="244447"/>
    <lineage>
        <taxon>Eukaryota</taxon>
        <taxon>Metazoa</taxon>
        <taxon>Chordata</taxon>
        <taxon>Craniata</taxon>
        <taxon>Vertebrata</taxon>
        <taxon>Euteleostomi</taxon>
        <taxon>Actinopterygii</taxon>
        <taxon>Neopterygii</taxon>
        <taxon>Teleostei</taxon>
        <taxon>Neoteleostei</taxon>
        <taxon>Acanthomorphata</taxon>
        <taxon>Carangaria</taxon>
        <taxon>Pleuronectiformes</taxon>
        <taxon>Pleuronectoidei</taxon>
        <taxon>Cynoglossidae</taxon>
        <taxon>Cynoglossinae</taxon>
        <taxon>Cynoglossus</taxon>
    </lineage>
</organism>
<dbReference type="InterPro" id="IPR027907">
    <property type="entry name" value="BTBD8_C"/>
</dbReference>
<evidence type="ECO:0000313" key="4">
    <source>
        <dbReference type="Proteomes" id="UP000265120"/>
    </source>
</evidence>
<reference evidence="3" key="3">
    <citation type="submission" date="2025-09" db="UniProtKB">
        <authorList>
            <consortium name="Ensembl"/>
        </authorList>
    </citation>
    <scope>IDENTIFICATION</scope>
</reference>
<reference evidence="3 4" key="1">
    <citation type="journal article" date="2014" name="Nat. Genet.">
        <title>Whole-genome sequence of a flatfish provides insights into ZW sex chromosome evolution and adaptation to a benthic lifestyle.</title>
        <authorList>
            <person name="Chen S."/>
            <person name="Zhang G."/>
            <person name="Shao C."/>
            <person name="Huang Q."/>
            <person name="Liu G."/>
            <person name="Zhang P."/>
            <person name="Song W."/>
            <person name="An N."/>
            <person name="Chalopin D."/>
            <person name="Volff J.N."/>
            <person name="Hong Y."/>
            <person name="Li Q."/>
            <person name="Sha Z."/>
            <person name="Zhou H."/>
            <person name="Xie M."/>
            <person name="Yu Q."/>
            <person name="Liu Y."/>
            <person name="Xiang H."/>
            <person name="Wang N."/>
            <person name="Wu K."/>
            <person name="Yang C."/>
            <person name="Zhou Q."/>
            <person name="Liao X."/>
            <person name="Yang L."/>
            <person name="Hu Q."/>
            <person name="Zhang J."/>
            <person name="Meng L."/>
            <person name="Jin L."/>
            <person name="Tian Y."/>
            <person name="Lian J."/>
            <person name="Yang J."/>
            <person name="Miao G."/>
            <person name="Liu S."/>
            <person name="Liang Z."/>
            <person name="Yan F."/>
            <person name="Li Y."/>
            <person name="Sun B."/>
            <person name="Zhang H."/>
            <person name="Zhang J."/>
            <person name="Zhu Y."/>
            <person name="Du M."/>
            <person name="Zhao Y."/>
            <person name="Schartl M."/>
            <person name="Tang Q."/>
            <person name="Wang J."/>
        </authorList>
    </citation>
    <scope>NUCLEOTIDE SEQUENCE</scope>
</reference>